<reference evidence="1 2" key="1">
    <citation type="submission" date="2019-05" db="EMBL/GenBank/DDBJ databases">
        <title>Another draft genome of Portunus trituberculatus and its Hox gene families provides insights of decapod evolution.</title>
        <authorList>
            <person name="Jeong J.-H."/>
            <person name="Song I."/>
            <person name="Kim S."/>
            <person name="Choi T."/>
            <person name="Kim D."/>
            <person name="Ryu S."/>
            <person name="Kim W."/>
        </authorList>
    </citation>
    <scope>NUCLEOTIDE SEQUENCE [LARGE SCALE GENOMIC DNA]</scope>
    <source>
        <tissue evidence="1">Muscle</tissue>
    </source>
</reference>
<dbReference type="Proteomes" id="UP000324222">
    <property type="component" value="Unassembled WGS sequence"/>
</dbReference>
<comment type="caution">
    <text evidence="1">The sequence shown here is derived from an EMBL/GenBank/DDBJ whole genome shotgun (WGS) entry which is preliminary data.</text>
</comment>
<name>A0A5B7J480_PORTR</name>
<proteinExistence type="predicted"/>
<evidence type="ECO:0000313" key="1">
    <source>
        <dbReference type="EMBL" id="MPC91560.1"/>
    </source>
</evidence>
<gene>
    <name evidence="1" type="ORF">E2C01_086605</name>
</gene>
<sequence length="9" mass="1044">MMTCQTSRS</sequence>
<protein>
    <submittedName>
        <fullName evidence="1">Uncharacterized protein</fullName>
    </submittedName>
</protein>
<evidence type="ECO:0000313" key="2">
    <source>
        <dbReference type="Proteomes" id="UP000324222"/>
    </source>
</evidence>
<accession>A0A5B7J480</accession>
<organism evidence="1 2">
    <name type="scientific">Portunus trituberculatus</name>
    <name type="common">Swimming crab</name>
    <name type="synonym">Neptunus trituberculatus</name>
    <dbReference type="NCBI Taxonomy" id="210409"/>
    <lineage>
        <taxon>Eukaryota</taxon>
        <taxon>Metazoa</taxon>
        <taxon>Ecdysozoa</taxon>
        <taxon>Arthropoda</taxon>
        <taxon>Crustacea</taxon>
        <taxon>Multicrustacea</taxon>
        <taxon>Malacostraca</taxon>
        <taxon>Eumalacostraca</taxon>
        <taxon>Eucarida</taxon>
        <taxon>Decapoda</taxon>
        <taxon>Pleocyemata</taxon>
        <taxon>Brachyura</taxon>
        <taxon>Eubrachyura</taxon>
        <taxon>Portunoidea</taxon>
        <taxon>Portunidae</taxon>
        <taxon>Portuninae</taxon>
        <taxon>Portunus</taxon>
    </lineage>
</organism>
<dbReference type="EMBL" id="VSRR010088161">
    <property type="protein sequence ID" value="MPC91560.1"/>
    <property type="molecule type" value="Genomic_DNA"/>
</dbReference>
<keyword evidence="2" id="KW-1185">Reference proteome</keyword>